<dbReference type="Pfam" id="PF12146">
    <property type="entry name" value="Hydrolase_4"/>
    <property type="match status" value="1"/>
</dbReference>
<gene>
    <name evidence="2" type="ORF">GOP47_0007070</name>
</gene>
<feature type="domain" description="Serine aminopeptidase S33" evidence="1">
    <location>
        <begin position="98"/>
        <end position="208"/>
    </location>
</feature>
<name>A0A9D4ZL61_ADICA</name>
<reference evidence="2" key="1">
    <citation type="submission" date="2021-01" db="EMBL/GenBank/DDBJ databases">
        <title>Adiantum capillus-veneris genome.</title>
        <authorList>
            <person name="Fang Y."/>
            <person name="Liao Q."/>
        </authorList>
    </citation>
    <scope>NUCLEOTIDE SEQUENCE</scope>
    <source>
        <strain evidence="2">H3</strain>
        <tissue evidence="2">Leaf</tissue>
    </source>
</reference>
<organism evidence="2 3">
    <name type="scientific">Adiantum capillus-veneris</name>
    <name type="common">Maidenhair fern</name>
    <dbReference type="NCBI Taxonomy" id="13818"/>
    <lineage>
        <taxon>Eukaryota</taxon>
        <taxon>Viridiplantae</taxon>
        <taxon>Streptophyta</taxon>
        <taxon>Embryophyta</taxon>
        <taxon>Tracheophyta</taxon>
        <taxon>Polypodiopsida</taxon>
        <taxon>Polypodiidae</taxon>
        <taxon>Polypodiales</taxon>
        <taxon>Pteridineae</taxon>
        <taxon>Pteridaceae</taxon>
        <taxon>Vittarioideae</taxon>
        <taxon>Adiantum</taxon>
    </lineage>
</organism>
<accession>A0A9D4ZL61</accession>
<proteinExistence type="predicted"/>
<dbReference type="PANTHER" id="PTHR42886:SF53">
    <property type="entry name" value="ALPHA_BETA-HYDROLASES SUPERFAMILY PROTEIN"/>
    <property type="match status" value="1"/>
</dbReference>
<dbReference type="AlphaFoldDB" id="A0A9D4ZL61"/>
<evidence type="ECO:0000313" key="2">
    <source>
        <dbReference type="EMBL" id="KAI5077246.1"/>
    </source>
</evidence>
<dbReference type="OrthoDB" id="9988524at2759"/>
<evidence type="ECO:0000313" key="3">
    <source>
        <dbReference type="Proteomes" id="UP000886520"/>
    </source>
</evidence>
<dbReference type="EMBL" id="JABFUD020000007">
    <property type="protein sequence ID" value="KAI5077246.1"/>
    <property type="molecule type" value="Genomic_DNA"/>
</dbReference>
<protein>
    <recommendedName>
        <fullName evidence="1">Serine aminopeptidase S33 domain-containing protein</fullName>
    </recommendedName>
</protein>
<dbReference type="InterPro" id="IPR022742">
    <property type="entry name" value="Hydrolase_4"/>
</dbReference>
<dbReference type="SUPFAM" id="SSF53474">
    <property type="entry name" value="alpha/beta-Hydrolases"/>
    <property type="match status" value="1"/>
</dbReference>
<dbReference type="PANTHER" id="PTHR42886">
    <property type="entry name" value="RE40534P-RELATED"/>
    <property type="match status" value="1"/>
</dbReference>
<keyword evidence="3" id="KW-1185">Reference proteome</keyword>
<dbReference type="Proteomes" id="UP000886520">
    <property type="component" value="Chromosome 7"/>
</dbReference>
<sequence length="322" mass="35580">MLKLLQELAETNNAALTSQQQEIFDPEIAGPCRAFEASHDASSCPKTRASYVSRVKMSTSPHDPAGLVSQAAQKRVTISNPMGESLVGVFDNSGSLDTVVLCHGFRSSKESSTLTSITSQLVATGYSSFRFDFSGNGESDGEFHYGNYWKEVEDLRSVICYLAAQGHKVKAIVGHSKGGDVVLLYASKYGDISTVVNLSGRFNLHAGVKERLGERGLQLIEEQGFLEIKDKEGNIEYTVTNEDLRERLSTDMKAAVIAIPENLRILTVHGTEDKIVTVEDAKEFDRFIPNHKLHILDGANHGFTQHREDLQQLVVEFIREDM</sequence>
<dbReference type="Gene3D" id="3.40.50.1820">
    <property type="entry name" value="alpha/beta hydrolase"/>
    <property type="match status" value="1"/>
</dbReference>
<evidence type="ECO:0000259" key="1">
    <source>
        <dbReference type="Pfam" id="PF12146"/>
    </source>
</evidence>
<comment type="caution">
    <text evidence="2">The sequence shown here is derived from an EMBL/GenBank/DDBJ whole genome shotgun (WGS) entry which is preliminary data.</text>
</comment>
<dbReference type="InterPro" id="IPR029058">
    <property type="entry name" value="AB_hydrolase_fold"/>
</dbReference>